<accession>A0ABY5CZV7</accession>
<protein>
    <submittedName>
        <fullName evidence="2">Cell envelope integrity protein TolA</fullName>
    </submittedName>
</protein>
<organism evidence="2 3">
    <name type="scientific">Serratia entomophila</name>
    <dbReference type="NCBI Taxonomy" id="42906"/>
    <lineage>
        <taxon>Bacteria</taxon>
        <taxon>Pseudomonadati</taxon>
        <taxon>Pseudomonadota</taxon>
        <taxon>Gammaproteobacteria</taxon>
        <taxon>Enterobacterales</taxon>
        <taxon>Yersiniaceae</taxon>
        <taxon>Serratia</taxon>
    </lineage>
</organism>
<evidence type="ECO:0000313" key="2">
    <source>
        <dbReference type="EMBL" id="USV02807.1"/>
    </source>
</evidence>
<reference evidence="2" key="1">
    <citation type="journal article" date="2022" name="BMC Genomics">
        <title>Genome sequence of the entomopathogenic Serratia entomophila isolate 626 and characterisation of the species specific itaconate degradation pathway.</title>
        <authorList>
            <person name="Vaughan A.L."/>
            <person name="Altermann E."/>
            <person name="Glare T.R."/>
            <person name="Hurst M.R.H."/>
        </authorList>
    </citation>
    <scope>NUCLEOTIDE SEQUENCE</scope>
    <source>
        <strain evidence="2">626</strain>
    </source>
</reference>
<dbReference type="Gene3D" id="3.30.1150.10">
    <property type="match status" value="1"/>
</dbReference>
<keyword evidence="1" id="KW-0732">Signal</keyword>
<dbReference type="InterPro" id="IPR014161">
    <property type="entry name" value="Tol-Pal_TolA"/>
</dbReference>
<feature type="chain" id="PRO_5045779027" evidence="1">
    <location>
        <begin position="31"/>
        <end position="150"/>
    </location>
</feature>
<dbReference type="SUPFAM" id="SSF74653">
    <property type="entry name" value="TolA/TonB C-terminal domain"/>
    <property type="match status" value="1"/>
</dbReference>
<sequence length="150" mass="15771">MKVTYLGCKTGVSPWWLIVAALTLTGGAKAASTSKADPMNQEADDLFASLEGKTVPAPGTEENDYAAQLRSAIENHLKDADAYAGKRCALKITLAPDGLLLGVQAREGDPALCRAAVQAITHARLPKPPTPAVYNAFKSSLLEIRPVGAK</sequence>
<dbReference type="Proteomes" id="UP001056873">
    <property type="component" value="Chromosome"/>
</dbReference>
<dbReference type="RefSeq" id="WP_234590704.1">
    <property type="nucleotide sequence ID" value="NZ_CAMIPG010000017.1"/>
</dbReference>
<evidence type="ECO:0000256" key="1">
    <source>
        <dbReference type="SAM" id="SignalP"/>
    </source>
</evidence>
<proteinExistence type="predicted"/>
<dbReference type="GeneID" id="75022348"/>
<dbReference type="Pfam" id="PF06519">
    <property type="entry name" value="TolA"/>
    <property type="match status" value="1"/>
</dbReference>
<name>A0ABY5CZV7_9GAMM</name>
<dbReference type="NCBIfam" id="TIGR02794">
    <property type="entry name" value="tolA_full"/>
    <property type="match status" value="1"/>
</dbReference>
<feature type="signal peptide" evidence="1">
    <location>
        <begin position="1"/>
        <end position="30"/>
    </location>
</feature>
<dbReference type="EMBL" id="CP074347">
    <property type="protein sequence ID" value="USV02807.1"/>
    <property type="molecule type" value="Genomic_DNA"/>
</dbReference>
<evidence type="ECO:0000313" key="3">
    <source>
        <dbReference type="Proteomes" id="UP001056873"/>
    </source>
</evidence>
<gene>
    <name evidence="2" type="primary">tolA</name>
    <name evidence="2" type="ORF">KFQ06_10005</name>
</gene>
<keyword evidence="3" id="KW-1185">Reference proteome</keyword>